<proteinExistence type="predicted"/>
<dbReference type="InterPro" id="IPR032876">
    <property type="entry name" value="J_dom"/>
</dbReference>
<dbReference type="PANTHER" id="PTHR36251:SF2">
    <property type="entry name" value="GIFSY-2 PROPHAGE HOST SPECIFICITY PROTEIN J, PHAGE LAMBDA"/>
    <property type="match status" value="1"/>
</dbReference>
<evidence type="ECO:0000259" key="2">
    <source>
        <dbReference type="Pfam" id="PF13550"/>
    </source>
</evidence>
<reference evidence="4" key="1">
    <citation type="journal article" date="2015" name="Nature">
        <title>Complex archaea that bridge the gap between prokaryotes and eukaryotes.</title>
        <authorList>
            <person name="Spang A."/>
            <person name="Saw J.H."/>
            <person name="Jorgensen S.L."/>
            <person name="Zaremba-Niedzwiedzka K."/>
            <person name="Martijn J."/>
            <person name="Lind A.E."/>
            <person name="van Eijk R."/>
            <person name="Schleper C."/>
            <person name="Guy L."/>
            <person name="Ettema T.J."/>
        </authorList>
    </citation>
    <scope>NUCLEOTIDE SEQUENCE</scope>
</reference>
<evidence type="ECO:0000313" key="4">
    <source>
        <dbReference type="EMBL" id="KKN57532.1"/>
    </source>
</evidence>
<evidence type="ECO:0000256" key="1">
    <source>
        <dbReference type="SAM" id="MobiDB-lite"/>
    </source>
</evidence>
<accession>A0A0F9S5L2</accession>
<dbReference type="Pfam" id="PF13550">
    <property type="entry name" value="Phage-tail_3"/>
    <property type="match status" value="1"/>
</dbReference>
<organism evidence="4">
    <name type="scientific">marine sediment metagenome</name>
    <dbReference type="NCBI Taxonomy" id="412755"/>
    <lineage>
        <taxon>unclassified sequences</taxon>
        <taxon>metagenomes</taxon>
        <taxon>ecological metagenomes</taxon>
    </lineage>
</organism>
<evidence type="ECO:0000259" key="3">
    <source>
        <dbReference type="Pfam" id="PF24801"/>
    </source>
</evidence>
<name>A0A0F9S5L2_9ZZZZ</name>
<dbReference type="Pfam" id="PF24801">
    <property type="entry name" value="FNIII-A_GpJ"/>
    <property type="match status" value="1"/>
</dbReference>
<dbReference type="InterPro" id="IPR053171">
    <property type="entry name" value="Viral_Tip_Attach_Protein"/>
</dbReference>
<feature type="domain" description="Tip attachment protein J HDII-ins2" evidence="3">
    <location>
        <begin position="142"/>
        <end position="266"/>
    </location>
</feature>
<dbReference type="InterPro" id="IPR055385">
    <property type="entry name" value="GpJ_HDII-ins2"/>
</dbReference>
<comment type="caution">
    <text evidence="4">The sequence shown here is derived from an EMBL/GenBank/DDBJ whole genome shotgun (WGS) entry which is preliminary data.</text>
</comment>
<feature type="domain" description="Tip attachment protein J" evidence="2">
    <location>
        <begin position="444"/>
        <end position="543"/>
    </location>
</feature>
<feature type="region of interest" description="Disordered" evidence="1">
    <location>
        <begin position="35"/>
        <end position="54"/>
    </location>
</feature>
<dbReference type="PANTHER" id="PTHR36251">
    <property type="entry name" value="FELS-1 PROPHAGE HOST SPECIFICITY PROTEIN-RELATED"/>
    <property type="match status" value="1"/>
</dbReference>
<sequence length="945" mass="103509">MWALLWFLFLYVVVPVGLGYLGGMLLAPDEPKSIEPAEGTAQSTSWNPRTTQSEGLARPRAYGKNLHHGNIVSKWTDVDGNDREILYMVVEHGDGPTIGIGSNIVYLNDQPASNFGDVNIQERLGTMDQTVMTGFEKTKLQYNIGTELVYNEAQTFTTPNDFFDDIEYMVSFPNGIYKRQKDGDRRSARVDLQVRVRPVGGAWSDESPPSFDPYNTVEPLYFNFKLSDYMTITKGVQYEIEFTKTTVGGDRYTTTMSLRSVREIVNVAFARPGKALIGIKAVATAQLSGNIDVKVIREDRIVNVFNGATWSLEYSNNRAWVAWDILTQPSISGNGGGTPYAIERYDGIDPAYMDVNFFYAWSLFVEEEILDGYGGTEARAACNIIVDQFTDTYSLAQKIATVGRANIYWAGDKLTGWIDTVVTTPIDLVTMDSIIFKSWKNNWAVVSELVGVVEILYQDSLQGYEKTPAEWSNEDAGGFRNISSLEGTGIKTRGPAVHYAKYLITRNELIRNTNEFKVAKDGFRYSLGDVIRLQSRPANWGKAYRVMSSTADTITVDRDVTGDVTAGDVLHIRSYDTIAEQVITDTYEVDSVAGSVITATVAWDVTPVKGNLVATGSAGDVKLRRIIKLQATTDNFFKVTVETYDANLFNADDIDPSNPNVNYIWPGAIPGIGDPVTRADLDDLVAQILPPQPDINVPWPSNLTWAGSGGDTVTWSKTDADDDITFRYAGTTNIIAADSTTDTYIYWNPSSPTVFLTTNLLSTATSAGNWLMAINEAGVVSTPNPHQVMHAGLLQAGTITAAFAQIADAAIVTAKIKDLAVETLKIKDNAVNIPVGAYTESNINIVTDTTVQQISITTVGAFVSIWFGAVGYNNGGATSYSVKIVRDTTTIYTSGSVPFIAGSPFSSLITDSPGSGAHTYYLKFTRNAGDAYVRNRSMVVMEVIK</sequence>
<dbReference type="EMBL" id="LAZR01000799">
    <property type="protein sequence ID" value="KKN57532.1"/>
    <property type="molecule type" value="Genomic_DNA"/>
</dbReference>
<gene>
    <name evidence="4" type="ORF">LCGC14_0561490</name>
</gene>
<dbReference type="AlphaFoldDB" id="A0A0F9S5L2"/>
<feature type="compositionally biased region" description="Polar residues" evidence="1">
    <location>
        <begin position="40"/>
        <end position="54"/>
    </location>
</feature>
<protein>
    <submittedName>
        <fullName evidence="4">Uncharacterized protein</fullName>
    </submittedName>
</protein>